<organism evidence="3 4">
    <name type="scientific">Roseivivax halodurans JCM 10272</name>
    <dbReference type="NCBI Taxonomy" id="1449350"/>
    <lineage>
        <taxon>Bacteria</taxon>
        <taxon>Pseudomonadati</taxon>
        <taxon>Pseudomonadota</taxon>
        <taxon>Alphaproteobacteria</taxon>
        <taxon>Rhodobacterales</taxon>
        <taxon>Roseobacteraceae</taxon>
        <taxon>Roseivivax</taxon>
    </lineage>
</organism>
<keyword evidence="4" id="KW-1185">Reference proteome</keyword>
<sequence>MPEKLVVGYDGSAAAKRALDFAVAVAKAQNASIVIAHVLEWSPYSFLTPEELEERHVRRRRELERAEAHVITPVREKLADSGIEIETVMRYGHSAEVLLSIAKDNGATQIVVGRDGQGRLAARMFGSTAANLIQVAPLPCTIVP</sequence>
<dbReference type="PRINTS" id="PR01438">
    <property type="entry name" value="UNVRSLSTRESS"/>
</dbReference>
<dbReference type="InterPro" id="IPR006015">
    <property type="entry name" value="Universal_stress_UspA"/>
</dbReference>
<evidence type="ECO:0000313" key="4">
    <source>
        <dbReference type="Proteomes" id="UP000022447"/>
    </source>
</evidence>
<accession>X7ED61</accession>
<dbReference type="Pfam" id="PF00582">
    <property type="entry name" value="Usp"/>
    <property type="match status" value="1"/>
</dbReference>
<proteinExistence type="inferred from homology"/>
<dbReference type="STRING" id="1449350.OCH239_06380"/>
<dbReference type="Gene3D" id="3.40.50.620">
    <property type="entry name" value="HUPs"/>
    <property type="match status" value="1"/>
</dbReference>
<dbReference type="SUPFAM" id="SSF52402">
    <property type="entry name" value="Adenine nucleotide alpha hydrolases-like"/>
    <property type="match status" value="1"/>
</dbReference>
<evidence type="ECO:0000256" key="1">
    <source>
        <dbReference type="ARBA" id="ARBA00008791"/>
    </source>
</evidence>
<dbReference type="Proteomes" id="UP000022447">
    <property type="component" value="Unassembled WGS sequence"/>
</dbReference>
<feature type="domain" description="UspA" evidence="2">
    <location>
        <begin position="2"/>
        <end position="144"/>
    </location>
</feature>
<dbReference type="PATRIC" id="fig|1449350.3.peg.2959"/>
<dbReference type="PANTHER" id="PTHR46268">
    <property type="entry name" value="STRESS RESPONSE PROTEIN NHAX"/>
    <property type="match status" value="1"/>
</dbReference>
<dbReference type="PANTHER" id="PTHR46268:SF6">
    <property type="entry name" value="UNIVERSAL STRESS PROTEIN UP12"/>
    <property type="match status" value="1"/>
</dbReference>
<dbReference type="EMBL" id="JALZ01000017">
    <property type="protein sequence ID" value="ETX13815.1"/>
    <property type="molecule type" value="Genomic_DNA"/>
</dbReference>
<dbReference type="eggNOG" id="COG0589">
    <property type="taxonomic scope" value="Bacteria"/>
</dbReference>
<evidence type="ECO:0000313" key="3">
    <source>
        <dbReference type="EMBL" id="ETX13815.1"/>
    </source>
</evidence>
<dbReference type="InterPro" id="IPR006016">
    <property type="entry name" value="UspA"/>
</dbReference>
<comment type="similarity">
    <text evidence="1">Belongs to the universal stress protein A family.</text>
</comment>
<dbReference type="RefSeq" id="WP_037264123.1">
    <property type="nucleotide sequence ID" value="NZ_JALZ01000017.1"/>
</dbReference>
<gene>
    <name evidence="3" type="ORF">OCH239_06380</name>
</gene>
<name>X7ED61_9RHOB</name>
<dbReference type="AlphaFoldDB" id="X7ED61"/>
<dbReference type="CDD" id="cd00293">
    <property type="entry name" value="USP-like"/>
    <property type="match status" value="1"/>
</dbReference>
<evidence type="ECO:0000259" key="2">
    <source>
        <dbReference type="Pfam" id="PF00582"/>
    </source>
</evidence>
<dbReference type="InterPro" id="IPR014729">
    <property type="entry name" value="Rossmann-like_a/b/a_fold"/>
</dbReference>
<comment type="caution">
    <text evidence="3">The sequence shown here is derived from an EMBL/GenBank/DDBJ whole genome shotgun (WGS) entry which is preliminary data.</text>
</comment>
<reference evidence="3 4" key="1">
    <citation type="submission" date="2014-01" db="EMBL/GenBank/DDBJ databases">
        <title>Roseivivax halodurans JCM 10272 Genome Sequencing.</title>
        <authorList>
            <person name="Lai Q."/>
            <person name="Li G."/>
            <person name="Shao Z."/>
        </authorList>
    </citation>
    <scope>NUCLEOTIDE SEQUENCE [LARGE SCALE GENOMIC DNA]</scope>
    <source>
        <strain evidence="3 4">JCM 10272</strain>
    </source>
</reference>
<protein>
    <submittedName>
        <fullName evidence="3">Universal stress protein</fullName>
    </submittedName>
</protein>
<dbReference type="OrthoDB" id="5186731at2"/>